<evidence type="ECO:0000313" key="1">
    <source>
        <dbReference type="EMBL" id="KAG7445641.1"/>
    </source>
</evidence>
<organism evidence="1 2">
    <name type="scientific">Guyanagaster necrorhizus</name>
    <dbReference type="NCBI Taxonomy" id="856835"/>
    <lineage>
        <taxon>Eukaryota</taxon>
        <taxon>Fungi</taxon>
        <taxon>Dikarya</taxon>
        <taxon>Basidiomycota</taxon>
        <taxon>Agaricomycotina</taxon>
        <taxon>Agaricomycetes</taxon>
        <taxon>Agaricomycetidae</taxon>
        <taxon>Agaricales</taxon>
        <taxon>Marasmiineae</taxon>
        <taxon>Physalacriaceae</taxon>
        <taxon>Guyanagaster</taxon>
    </lineage>
</organism>
<gene>
    <name evidence="1" type="ORF">BT62DRAFT_169929</name>
</gene>
<dbReference type="GeneID" id="66102211"/>
<evidence type="ECO:0000313" key="2">
    <source>
        <dbReference type="Proteomes" id="UP000812287"/>
    </source>
</evidence>
<protein>
    <submittedName>
        <fullName evidence="1">Uncharacterized protein</fullName>
    </submittedName>
</protein>
<name>A0A9P8AS62_9AGAR</name>
<dbReference type="EMBL" id="MU250536">
    <property type="protein sequence ID" value="KAG7445641.1"/>
    <property type="molecule type" value="Genomic_DNA"/>
</dbReference>
<dbReference type="OrthoDB" id="2881061at2759"/>
<keyword evidence="2" id="KW-1185">Reference proteome</keyword>
<dbReference type="Proteomes" id="UP000812287">
    <property type="component" value="Unassembled WGS sequence"/>
</dbReference>
<proteinExistence type="predicted"/>
<sequence>MSQDSDMRAVVKGFSAQLRLRILRAWTTNPTPDDEYAYCRTKGRWTPCSRCVSMESVCVAYNIGCSNCNFSKVVCSRFRDEKYHRIQQFIAMDSTSMPAVVQACLDLHRQDLVPAVVREGLGLSENTLHGHNNSPAETSLSVSLPSFQESFPSHLFPSIDPHAEIETGSTARMVQALRQRNEYLHRENERLKKRLRLEVEDQEPNGTASVS</sequence>
<dbReference type="AlphaFoldDB" id="A0A9P8AS62"/>
<dbReference type="RefSeq" id="XP_043039141.1">
    <property type="nucleotide sequence ID" value="XM_043179915.1"/>
</dbReference>
<reference evidence="1" key="1">
    <citation type="submission" date="2020-11" db="EMBL/GenBank/DDBJ databases">
        <title>Adaptations for nitrogen fixation in a non-lichenized fungal sporocarp promotes dispersal by wood-feeding termites.</title>
        <authorList>
            <consortium name="DOE Joint Genome Institute"/>
            <person name="Koch R.A."/>
            <person name="Yoon G."/>
            <person name="Arayal U."/>
            <person name="Lail K."/>
            <person name="Amirebrahimi M."/>
            <person name="Labutti K."/>
            <person name="Lipzen A."/>
            <person name="Riley R."/>
            <person name="Barry K."/>
            <person name="Henrissat B."/>
            <person name="Grigoriev I.V."/>
            <person name="Herr J.R."/>
            <person name="Aime M.C."/>
        </authorList>
    </citation>
    <scope>NUCLEOTIDE SEQUENCE</scope>
    <source>
        <strain evidence="1">MCA 3950</strain>
    </source>
</reference>
<comment type="caution">
    <text evidence="1">The sequence shown here is derived from an EMBL/GenBank/DDBJ whole genome shotgun (WGS) entry which is preliminary data.</text>
</comment>
<accession>A0A9P8AS62</accession>